<dbReference type="GO" id="GO:0005509">
    <property type="term" value="F:calcium ion binding"/>
    <property type="evidence" value="ECO:0007669"/>
    <property type="project" value="InterPro"/>
</dbReference>
<dbReference type="Pfam" id="PF13833">
    <property type="entry name" value="EF-hand_8"/>
    <property type="match status" value="1"/>
</dbReference>
<protein>
    <recommendedName>
        <fullName evidence="4">EF-hand domain-containing protein</fullName>
    </recommendedName>
</protein>
<evidence type="ECO:0000256" key="2">
    <source>
        <dbReference type="ARBA" id="ARBA00022837"/>
    </source>
</evidence>
<dbReference type="InterPro" id="IPR011992">
    <property type="entry name" value="EF-hand-dom_pair"/>
</dbReference>
<dbReference type="SUPFAM" id="SSF47473">
    <property type="entry name" value="EF-hand"/>
    <property type="match status" value="1"/>
</dbReference>
<dbReference type="InterPro" id="IPR002048">
    <property type="entry name" value="EF_hand_dom"/>
</dbReference>
<dbReference type="Proteomes" id="UP001497623">
    <property type="component" value="Unassembled WGS sequence"/>
</dbReference>
<dbReference type="SMART" id="SM00054">
    <property type="entry name" value="EFh"/>
    <property type="match status" value="2"/>
</dbReference>
<reference evidence="5 6" key="1">
    <citation type="submission" date="2024-05" db="EMBL/GenBank/DDBJ databases">
        <authorList>
            <person name="Wallberg A."/>
        </authorList>
    </citation>
    <scope>NUCLEOTIDE SEQUENCE [LARGE SCALE GENOMIC DNA]</scope>
</reference>
<comment type="caution">
    <text evidence="5">The sequence shown here is derived from an EMBL/GenBank/DDBJ whole genome shotgun (WGS) entry which is preliminary data.</text>
</comment>
<feature type="domain" description="EF-hand" evidence="4">
    <location>
        <begin position="141"/>
        <end position="175"/>
    </location>
</feature>
<feature type="domain" description="EF-hand" evidence="4">
    <location>
        <begin position="34"/>
        <end position="69"/>
    </location>
</feature>
<dbReference type="FunFam" id="1.10.238.10:FF:000001">
    <property type="entry name" value="Calmodulin 1"/>
    <property type="match status" value="1"/>
</dbReference>
<dbReference type="AlphaFoldDB" id="A0AAV2RGK3"/>
<feature type="compositionally biased region" description="Low complexity" evidence="3">
    <location>
        <begin position="1"/>
        <end position="14"/>
    </location>
</feature>
<dbReference type="PANTHER" id="PTHR23049">
    <property type="entry name" value="MYOSIN REGULATORY LIGHT CHAIN 2"/>
    <property type="match status" value="1"/>
</dbReference>
<sequence>MPSTKGASGKGSRSSSKKAKKGAAEGPYGAFTEQQIQEFQEGFRIMDADRDGVLTLHDIRHIFDEIGRISTDTDINEMLGEVEGPLNFTTFLKLFSEKLQGENDEDEVIDKAFRAYESIIDPGRIDSEEFRMSLMCLGEKFSAQEVDEAFEVMEIDDNGLIDLEDLISMITAKEN</sequence>
<keyword evidence="2" id="KW-0106">Calcium</keyword>
<evidence type="ECO:0000313" key="6">
    <source>
        <dbReference type="Proteomes" id="UP001497623"/>
    </source>
</evidence>
<accession>A0AAV2RGK3</accession>
<dbReference type="PROSITE" id="PS50222">
    <property type="entry name" value="EF_HAND_2"/>
    <property type="match status" value="2"/>
</dbReference>
<dbReference type="InterPro" id="IPR018247">
    <property type="entry name" value="EF_Hand_1_Ca_BS"/>
</dbReference>
<dbReference type="InterPro" id="IPR050403">
    <property type="entry name" value="Myosin_RLC"/>
</dbReference>
<organism evidence="5 6">
    <name type="scientific">Meganyctiphanes norvegica</name>
    <name type="common">Northern krill</name>
    <name type="synonym">Thysanopoda norvegica</name>
    <dbReference type="NCBI Taxonomy" id="48144"/>
    <lineage>
        <taxon>Eukaryota</taxon>
        <taxon>Metazoa</taxon>
        <taxon>Ecdysozoa</taxon>
        <taxon>Arthropoda</taxon>
        <taxon>Crustacea</taxon>
        <taxon>Multicrustacea</taxon>
        <taxon>Malacostraca</taxon>
        <taxon>Eumalacostraca</taxon>
        <taxon>Eucarida</taxon>
        <taxon>Euphausiacea</taxon>
        <taxon>Euphausiidae</taxon>
        <taxon>Meganyctiphanes</taxon>
    </lineage>
</organism>
<dbReference type="Gene3D" id="1.10.238.10">
    <property type="entry name" value="EF-hand"/>
    <property type="match status" value="2"/>
</dbReference>
<evidence type="ECO:0000256" key="3">
    <source>
        <dbReference type="SAM" id="MobiDB-lite"/>
    </source>
</evidence>
<evidence type="ECO:0000256" key="1">
    <source>
        <dbReference type="ARBA" id="ARBA00022737"/>
    </source>
</evidence>
<name>A0AAV2RGK3_MEGNR</name>
<feature type="region of interest" description="Disordered" evidence="3">
    <location>
        <begin position="1"/>
        <end position="31"/>
    </location>
</feature>
<keyword evidence="6" id="KW-1185">Reference proteome</keyword>
<evidence type="ECO:0000313" key="5">
    <source>
        <dbReference type="EMBL" id="CAL4123561.1"/>
    </source>
</evidence>
<evidence type="ECO:0000259" key="4">
    <source>
        <dbReference type="PROSITE" id="PS50222"/>
    </source>
</evidence>
<keyword evidence="1" id="KW-0677">Repeat</keyword>
<dbReference type="EMBL" id="CAXKWB010021772">
    <property type="protein sequence ID" value="CAL4123561.1"/>
    <property type="molecule type" value="Genomic_DNA"/>
</dbReference>
<dbReference type="PROSITE" id="PS00018">
    <property type="entry name" value="EF_HAND_1"/>
    <property type="match status" value="1"/>
</dbReference>
<gene>
    <name evidence="5" type="ORF">MNOR_LOCUS24076</name>
</gene>
<proteinExistence type="predicted"/>